<comment type="similarity">
    <text evidence="1">Belongs to the short-chain dehydrogenases/reductases (SDR) family.</text>
</comment>
<dbReference type="PANTHER" id="PTHR45458:SF1">
    <property type="entry name" value="SHORT CHAIN DEHYDROGENASE"/>
    <property type="match status" value="1"/>
</dbReference>
<reference evidence="3" key="1">
    <citation type="submission" date="2020-01" db="EMBL/GenBank/DDBJ databases">
        <authorList>
            <consortium name="DOE Joint Genome Institute"/>
            <person name="Haridas S."/>
            <person name="Albert R."/>
            <person name="Binder M."/>
            <person name="Bloem J."/>
            <person name="Labutti K."/>
            <person name="Salamov A."/>
            <person name="Andreopoulos B."/>
            <person name="Baker S.E."/>
            <person name="Barry K."/>
            <person name="Bills G."/>
            <person name="Bluhm B.H."/>
            <person name="Cannon C."/>
            <person name="Castanera R."/>
            <person name="Culley D.E."/>
            <person name="Daum C."/>
            <person name="Ezra D."/>
            <person name="Gonzalez J.B."/>
            <person name="Henrissat B."/>
            <person name="Kuo A."/>
            <person name="Liang C."/>
            <person name="Lipzen A."/>
            <person name="Lutzoni F."/>
            <person name="Magnuson J."/>
            <person name="Mondo S."/>
            <person name="Nolan M."/>
            <person name="Ohm R."/>
            <person name="Pangilinan J."/>
            <person name="Park H.-J."/>
            <person name="Ramirez L."/>
            <person name="Alfaro M."/>
            <person name="Sun H."/>
            <person name="Tritt A."/>
            <person name="Yoshinaga Y."/>
            <person name="Zwiers L.-H."/>
            <person name="Turgeon B.G."/>
            <person name="Goodwin S.B."/>
            <person name="Spatafora J.W."/>
            <person name="Crous P.W."/>
            <person name="Grigoriev I.V."/>
        </authorList>
    </citation>
    <scope>NUCLEOTIDE SEQUENCE</scope>
    <source>
        <strain evidence="3">CBS 342.82</strain>
    </source>
</reference>
<gene>
    <name evidence="3" type="ORF">K489DRAFT_380099</name>
</gene>
<reference evidence="3" key="3">
    <citation type="submission" date="2025-08" db="UniProtKB">
        <authorList>
            <consortium name="RefSeq"/>
        </authorList>
    </citation>
    <scope>IDENTIFICATION</scope>
    <source>
        <strain evidence="3">CBS 342.82</strain>
    </source>
</reference>
<dbReference type="CDD" id="cd05325">
    <property type="entry name" value="carb_red_sniffer_like_SDR_c"/>
    <property type="match status" value="1"/>
</dbReference>
<evidence type="ECO:0000313" key="3">
    <source>
        <dbReference type="RefSeq" id="XP_033459761.1"/>
    </source>
</evidence>
<dbReference type="Pfam" id="PF00106">
    <property type="entry name" value="adh_short"/>
    <property type="match status" value="1"/>
</dbReference>
<dbReference type="GO" id="GO:0016616">
    <property type="term" value="F:oxidoreductase activity, acting on the CH-OH group of donors, NAD or NADP as acceptor"/>
    <property type="evidence" value="ECO:0007669"/>
    <property type="project" value="TreeGrafter"/>
</dbReference>
<dbReference type="PRINTS" id="PR00080">
    <property type="entry name" value="SDRFAMILY"/>
</dbReference>
<evidence type="ECO:0000256" key="1">
    <source>
        <dbReference type="RuleBase" id="RU000363"/>
    </source>
</evidence>
<keyword evidence="2" id="KW-1185">Reference proteome</keyword>
<dbReference type="InterPro" id="IPR052184">
    <property type="entry name" value="SDR_enzymes"/>
</dbReference>
<dbReference type="GeneID" id="54362611"/>
<proteinExistence type="inferred from homology"/>
<reference evidence="3" key="2">
    <citation type="submission" date="2020-04" db="EMBL/GenBank/DDBJ databases">
        <authorList>
            <consortium name="NCBI Genome Project"/>
        </authorList>
    </citation>
    <scope>NUCLEOTIDE SEQUENCE</scope>
    <source>
        <strain evidence="3">CBS 342.82</strain>
    </source>
</reference>
<dbReference type="InterPro" id="IPR002347">
    <property type="entry name" value="SDR_fam"/>
</dbReference>
<dbReference type="SUPFAM" id="SSF51735">
    <property type="entry name" value="NAD(P)-binding Rossmann-fold domains"/>
    <property type="match status" value="1"/>
</dbReference>
<evidence type="ECO:0000313" key="2">
    <source>
        <dbReference type="Proteomes" id="UP000504637"/>
    </source>
</evidence>
<name>A0A6J3M3Y0_9PEZI</name>
<dbReference type="InterPro" id="IPR036291">
    <property type="entry name" value="NAD(P)-bd_dom_sf"/>
</dbReference>
<dbReference type="AlphaFoldDB" id="A0A6J3M3Y0"/>
<organism evidence="3">
    <name type="scientific">Dissoconium aciculare CBS 342.82</name>
    <dbReference type="NCBI Taxonomy" id="1314786"/>
    <lineage>
        <taxon>Eukaryota</taxon>
        <taxon>Fungi</taxon>
        <taxon>Dikarya</taxon>
        <taxon>Ascomycota</taxon>
        <taxon>Pezizomycotina</taxon>
        <taxon>Dothideomycetes</taxon>
        <taxon>Dothideomycetidae</taxon>
        <taxon>Mycosphaerellales</taxon>
        <taxon>Dissoconiaceae</taxon>
        <taxon>Dissoconium</taxon>
    </lineage>
</organism>
<dbReference type="PRINTS" id="PR00081">
    <property type="entry name" value="GDHRDH"/>
</dbReference>
<dbReference type="OrthoDB" id="7289984at2759"/>
<dbReference type="Gene3D" id="3.40.50.720">
    <property type="entry name" value="NAD(P)-binding Rossmann-like Domain"/>
    <property type="match status" value="1"/>
</dbReference>
<dbReference type="RefSeq" id="XP_033459761.1">
    <property type="nucleotide sequence ID" value="XM_033604811.1"/>
</dbReference>
<accession>A0A6J3M3Y0</accession>
<dbReference type="PANTHER" id="PTHR45458">
    <property type="entry name" value="SHORT-CHAIN DEHYDROGENASE/REDUCTASE SDR"/>
    <property type="match status" value="1"/>
</dbReference>
<sequence>MATYLITGGARGLGLALTKHLVALPASQVSKVIVSVRKPSTDLDLVAKSSSGRVNVVQFDVANESSIQKALPAVEAALGGKGLDVLINNAGIAQYAENGTKSMDTLLESLQVNVLGIHWVTRTFLPLLEKGQLKKVANISTTLGSIAFAPTFTWASCPAYKISKAALNSLTVQYSLDHAKDGFTFVAISPGWLKTELGGGDMADLLPEQGAKGTLEIIGRPNSETNGKFVKVFVEGWDNADRLHVYDGKEAPW</sequence>
<dbReference type="Proteomes" id="UP000504637">
    <property type="component" value="Unplaced"/>
</dbReference>
<protein>
    <submittedName>
        <fullName evidence="3">NAD(P)-binding protein</fullName>
    </submittedName>
</protein>